<dbReference type="EMBL" id="BSYO01000002">
    <property type="protein sequence ID" value="GMH01009.1"/>
    <property type="molecule type" value="Genomic_DNA"/>
</dbReference>
<dbReference type="PANTHER" id="PTHR11142:SF5">
    <property type="entry name" value="TRNA PSEUDOURIDINE(38_39) SYNTHASE"/>
    <property type="match status" value="1"/>
</dbReference>
<feature type="domain" description="Pseudouridine synthase I TruA alpha/beta" evidence="5">
    <location>
        <begin position="234"/>
        <end position="343"/>
    </location>
</feature>
<dbReference type="GO" id="GO:0031119">
    <property type="term" value="P:tRNA pseudouridine synthesis"/>
    <property type="evidence" value="ECO:0007669"/>
    <property type="project" value="TreeGrafter"/>
</dbReference>
<dbReference type="FunFam" id="3.30.70.660:FF:000010">
    <property type="entry name" value="tRNA pseudouridine synthase"/>
    <property type="match status" value="1"/>
</dbReference>
<dbReference type="InterPro" id="IPR020097">
    <property type="entry name" value="PsdUridine_synth_TruA_a/b_dom"/>
</dbReference>
<dbReference type="FunFam" id="3.30.70.580:FF:000012">
    <property type="entry name" value="tRNA pseudouridine synthase"/>
    <property type="match status" value="1"/>
</dbReference>
<dbReference type="Pfam" id="PF01416">
    <property type="entry name" value="PseudoU_synth_1"/>
    <property type="match status" value="1"/>
</dbReference>
<dbReference type="Gene3D" id="3.30.70.580">
    <property type="entry name" value="Pseudouridine synthase I, catalytic domain, N-terminal subdomain"/>
    <property type="match status" value="1"/>
</dbReference>
<evidence type="ECO:0000256" key="1">
    <source>
        <dbReference type="ARBA" id="ARBA00009375"/>
    </source>
</evidence>
<dbReference type="GO" id="GO:1990481">
    <property type="term" value="P:mRNA pseudouridine synthesis"/>
    <property type="evidence" value="ECO:0007669"/>
    <property type="project" value="TreeGrafter"/>
</dbReference>
<feature type="coiled-coil region" evidence="4">
    <location>
        <begin position="7"/>
        <end position="34"/>
    </location>
</feature>
<dbReference type="InterPro" id="IPR041707">
    <property type="entry name" value="Pus3-like"/>
</dbReference>
<accession>A0AAD3RY27</accession>
<dbReference type="AlphaFoldDB" id="A0AAD3RY27"/>
<evidence type="ECO:0000313" key="6">
    <source>
        <dbReference type="EMBL" id="GMH01009.1"/>
    </source>
</evidence>
<keyword evidence="4" id="KW-0175">Coiled coil</keyword>
<keyword evidence="2" id="KW-0819">tRNA processing</keyword>
<dbReference type="CDD" id="cd02569">
    <property type="entry name" value="PseudoU_synth_ScPus3"/>
    <property type="match status" value="1"/>
</dbReference>
<dbReference type="InterPro" id="IPR020095">
    <property type="entry name" value="PsdUridine_synth_TruA_C"/>
</dbReference>
<dbReference type="SUPFAM" id="SSF55120">
    <property type="entry name" value="Pseudouridine synthase"/>
    <property type="match status" value="1"/>
</dbReference>
<name>A0AAD3RY27_NEPGR</name>
<dbReference type="GO" id="GO:0003723">
    <property type="term" value="F:RNA binding"/>
    <property type="evidence" value="ECO:0007669"/>
    <property type="project" value="InterPro"/>
</dbReference>
<proteinExistence type="inferred from homology"/>
<evidence type="ECO:0000256" key="3">
    <source>
        <dbReference type="ARBA" id="ARBA00023235"/>
    </source>
</evidence>
<keyword evidence="3" id="KW-0413">Isomerase</keyword>
<dbReference type="Proteomes" id="UP001279734">
    <property type="component" value="Unassembled WGS sequence"/>
</dbReference>
<evidence type="ECO:0000256" key="4">
    <source>
        <dbReference type="SAM" id="Coils"/>
    </source>
</evidence>
<sequence length="441" mass="50344">MANQDDIATLHSQLDCLRSRVKELEIENAKLISKLSECHCCEMAKLVDSIAGNGGFSMDQSKQFVKDEGSRTRKTSLEGHSLSMHHLPRRYVALRVMYFGKRFYGFASEAHMEPTVESELFKAFEKTRLLVGEKKAAKYSRCGRTDKGVSAVGQVICLYLRSNVKETSESNTNSTEEIDYVRLLNNVLPKDIRITGWCPAPLDFNARFSCLMREYKYFFWRENLDLSAMEIAGKKFLGEHDFRNFCKMDALNVHNYRRRVISFEITPCSERFEGSELWAINIRGTAFLWHQVRCMVSVLFMIGQGLESVNVIDTLLNIESSSRKPQYTMAPDNPLVLQSCVYDGLQFSTSPDARRALHVHLENERLSHILQAAIFHEAMHTCLPIDDGGRSPNMAQTKKKTSHVPLMARPTEPSYEERRSKLSLRSLNQNLAGLFIKAETD</sequence>
<protein>
    <recommendedName>
        <fullName evidence="5">Pseudouridine synthase I TruA alpha/beta domain-containing protein</fullName>
    </recommendedName>
</protein>
<reference evidence="6" key="1">
    <citation type="submission" date="2023-05" db="EMBL/GenBank/DDBJ databases">
        <title>Nepenthes gracilis genome sequencing.</title>
        <authorList>
            <person name="Fukushima K."/>
        </authorList>
    </citation>
    <scope>NUCLEOTIDE SEQUENCE</scope>
    <source>
        <strain evidence="6">SING2019-196</strain>
    </source>
</reference>
<dbReference type="NCBIfam" id="TIGR00071">
    <property type="entry name" value="hisT_truA"/>
    <property type="match status" value="1"/>
</dbReference>
<dbReference type="Gene3D" id="3.30.70.660">
    <property type="entry name" value="Pseudouridine synthase I, catalytic domain, C-terminal subdomain"/>
    <property type="match status" value="1"/>
</dbReference>
<dbReference type="InterPro" id="IPR020103">
    <property type="entry name" value="PsdUridine_synth_cat_dom_sf"/>
</dbReference>
<evidence type="ECO:0000256" key="2">
    <source>
        <dbReference type="ARBA" id="ARBA00022694"/>
    </source>
</evidence>
<gene>
    <name evidence="6" type="ORF">Nepgr_002848</name>
</gene>
<dbReference type="GO" id="GO:0009982">
    <property type="term" value="F:pseudouridine synthase activity"/>
    <property type="evidence" value="ECO:0007669"/>
    <property type="project" value="InterPro"/>
</dbReference>
<comment type="caution">
    <text evidence="6">The sequence shown here is derived from an EMBL/GenBank/DDBJ whole genome shotgun (WGS) entry which is preliminary data.</text>
</comment>
<comment type="similarity">
    <text evidence="1">Belongs to the tRNA pseudouridine synthase TruA family.</text>
</comment>
<evidence type="ECO:0000313" key="7">
    <source>
        <dbReference type="Proteomes" id="UP001279734"/>
    </source>
</evidence>
<keyword evidence="7" id="KW-1185">Reference proteome</keyword>
<organism evidence="6 7">
    <name type="scientific">Nepenthes gracilis</name>
    <name type="common">Slender pitcher plant</name>
    <dbReference type="NCBI Taxonomy" id="150966"/>
    <lineage>
        <taxon>Eukaryota</taxon>
        <taxon>Viridiplantae</taxon>
        <taxon>Streptophyta</taxon>
        <taxon>Embryophyta</taxon>
        <taxon>Tracheophyta</taxon>
        <taxon>Spermatophyta</taxon>
        <taxon>Magnoliopsida</taxon>
        <taxon>eudicotyledons</taxon>
        <taxon>Gunneridae</taxon>
        <taxon>Pentapetalae</taxon>
        <taxon>Caryophyllales</taxon>
        <taxon>Nepenthaceae</taxon>
        <taxon>Nepenthes</taxon>
    </lineage>
</organism>
<dbReference type="GO" id="GO:0005634">
    <property type="term" value="C:nucleus"/>
    <property type="evidence" value="ECO:0007669"/>
    <property type="project" value="TreeGrafter"/>
</dbReference>
<dbReference type="HAMAP" id="MF_00171">
    <property type="entry name" value="TruA"/>
    <property type="match status" value="1"/>
</dbReference>
<dbReference type="GO" id="GO:0005737">
    <property type="term" value="C:cytoplasm"/>
    <property type="evidence" value="ECO:0007669"/>
    <property type="project" value="TreeGrafter"/>
</dbReference>
<dbReference type="PANTHER" id="PTHR11142">
    <property type="entry name" value="PSEUDOURIDYLATE SYNTHASE"/>
    <property type="match status" value="1"/>
</dbReference>
<dbReference type="InterPro" id="IPR020094">
    <property type="entry name" value="TruA/RsuA/RluB/E/F_N"/>
</dbReference>
<evidence type="ECO:0000259" key="5">
    <source>
        <dbReference type="Pfam" id="PF01416"/>
    </source>
</evidence>
<dbReference type="InterPro" id="IPR001406">
    <property type="entry name" value="PsdUridine_synth_TruA"/>
</dbReference>